<dbReference type="GO" id="GO:0005737">
    <property type="term" value="C:cytoplasm"/>
    <property type="evidence" value="ECO:0007669"/>
    <property type="project" value="TreeGrafter"/>
</dbReference>
<dbReference type="SFLD" id="SFLDS00019">
    <property type="entry name" value="Glutathione_Transferase_(cytos"/>
    <property type="match status" value="1"/>
</dbReference>
<name>A0A173GPI2_9ASPA</name>
<evidence type="ECO:0000259" key="6">
    <source>
        <dbReference type="PROSITE" id="PS50405"/>
    </source>
</evidence>
<dbReference type="GO" id="GO:0006749">
    <property type="term" value="P:glutathione metabolic process"/>
    <property type="evidence" value="ECO:0007669"/>
    <property type="project" value="TreeGrafter"/>
</dbReference>
<evidence type="ECO:0000256" key="2">
    <source>
        <dbReference type="ARBA" id="ARBA00012452"/>
    </source>
</evidence>
<reference evidence="7" key="1">
    <citation type="journal article" date="2016" name="Plant Physiol. Biochem.">
        <title>Transcriptome-wide identification and expression analysis of glutathione S-transferase genes involved in flavonoids accumulation in Dracaena cambodiana.</title>
        <authorList>
            <person name="Zhu J.H."/>
            <person name="Li H.L."/>
            <person name="Guo D."/>
            <person name="Wang Y."/>
            <person name="Dai H.F."/>
            <person name="Mei W.L."/>
            <person name="Peng S.Q."/>
        </authorList>
    </citation>
    <scope>NUCLEOTIDE SEQUENCE</scope>
</reference>
<accession>A0A173GPI2</accession>
<proteinExistence type="evidence at transcript level"/>
<dbReference type="AlphaFoldDB" id="A0A173GPI2"/>
<dbReference type="InterPro" id="IPR040079">
    <property type="entry name" value="Glutathione_S-Trfase"/>
</dbReference>
<keyword evidence="3 7" id="KW-0808">Transferase</keyword>
<dbReference type="SFLD" id="SFLDG01154">
    <property type="entry name" value="Main.5:_Phi-like"/>
    <property type="match status" value="1"/>
</dbReference>
<dbReference type="GO" id="GO:0004364">
    <property type="term" value="F:glutathione transferase activity"/>
    <property type="evidence" value="ECO:0007669"/>
    <property type="project" value="UniProtKB-EC"/>
</dbReference>
<dbReference type="EMBL" id="KU565002">
    <property type="protein sequence ID" value="ANH58194.1"/>
    <property type="molecule type" value="mRNA"/>
</dbReference>
<dbReference type="InterPro" id="IPR034347">
    <property type="entry name" value="GST_Phi_C"/>
</dbReference>
<dbReference type="SFLD" id="SFLDG00358">
    <property type="entry name" value="Main_(cytGST)"/>
    <property type="match status" value="1"/>
</dbReference>
<protein>
    <recommendedName>
        <fullName evidence="2">glutathione transferase</fullName>
        <ecNumber evidence="2">2.5.1.18</ecNumber>
    </recommendedName>
</protein>
<feature type="domain" description="GST N-terminal" evidence="5">
    <location>
        <begin position="3"/>
        <end position="84"/>
    </location>
</feature>
<sequence length="230" mass="26094">MSPGVKVFGSPTSAEVARVLACLFEKNVEFQLIRVDVYRGRKRMPDYLKLQPSGQALTFEDGYLTMVDSREICRHIAEKNAEKGNKELLGTGTLERASMEQWLLTEAQSFDPPSSALAFHLAFAPMAGIETNGTVVEKSEAKLKNVLDVYEQRLEDNRYLAGDKFTLADLSHLPNAHNLMKIPRCRSLFQSRKRVMEWWGEISNRSSWRKVAEMQKAPPRRIYILSAPSS</sequence>
<dbReference type="PROSITE" id="PS50405">
    <property type="entry name" value="GST_CTER"/>
    <property type="match status" value="1"/>
</dbReference>
<dbReference type="GO" id="GO:0009635">
    <property type="term" value="P:response to herbicide"/>
    <property type="evidence" value="ECO:0007669"/>
    <property type="project" value="UniProtKB-ARBA"/>
</dbReference>
<dbReference type="InterPro" id="IPR004045">
    <property type="entry name" value="Glutathione_S-Trfase_N"/>
</dbReference>
<dbReference type="InterPro" id="IPR004046">
    <property type="entry name" value="GST_C"/>
</dbReference>
<dbReference type="PANTHER" id="PTHR43900">
    <property type="entry name" value="GLUTATHIONE S-TRANSFERASE RHO"/>
    <property type="match status" value="1"/>
</dbReference>
<dbReference type="FunFam" id="1.20.1050.10:FF:000004">
    <property type="entry name" value="Glutathione S-transferase F2"/>
    <property type="match status" value="1"/>
</dbReference>
<dbReference type="PROSITE" id="PS50404">
    <property type="entry name" value="GST_NTER"/>
    <property type="match status" value="1"/>
</dbReference>
<evidence type="ECO:0000256" key="3">
    <source>
        <dbReference type="ARBA" id="ARBA00022679"/>
    </source>
</evidence>
<evidence type="ECO:0000313" key="7">
    <source>
        <dbReference type="EMBL" id="ANH58194.1"/>
    </source>
</evidence>
<dbReference type="Gene3D" id="1.20.1050.10">
    <property type="match status" value="1"/>
</dbReference>
<dbReference type="Pfam" id="PF00043">
    <property type="entry name" value="GST_C"/>
    <property type="match status" value="1"/>
</dbReference>
<dbReference type="GO" id="GO:0043295">
    <property type="term" value="F:glutathione binding"/>
    <property type="evidence" value="ECO:0007669"/>
    <property type="project" value="TreeGrafter"/>
</dbReference>
<evidence type="ECO:0000256" key="4">
    <source>
        <dbReference type="ARBA" id="ARBA00047960"/>
    </source>
</evidence>
<reference evidence="7" key="2">
    <citation type="submission" date="2016-01" db="EMBL/GenBank/DDBJ databases">
        <authorList>
            <person name="Oliw E.H."/>
        </authorList>
    </citation>
    <scope>NUCLEOTIDE SEQUENCE</scope>
</reference>
<dbReference type="CDD" id="cd03187">
    <property type="entry name" value="GST_C_Phi"/>
    <property type="match status" value="1"/>
</dbReference>
<dbReference type="FunFam" id="3.40.30.10:FF:000016">
    <property type="entry name" value="Glutathione S-transferase F2"/>
    <property type="match status" value="1"/>
</dbReference>
<dbReference type="InterPro" id="IPR036249">
    <property type="entry name" value="Thioredoxin-like_sf"/>
</dbReference>
<dbReference type="InterPro" id="IPR036282">
    <property type="entry name" value="Glutathione-S-Trfase_C_sf"/>
</dbReference>
<comment type="catalytic activity">
    <reaction evidence="4">
        <text>RX + glutathione = an S-substituted glutathione + a halide anion + H(+)</text>
        <dbReference type="Rhea" id="RHEA:16437"/>
        <dbReference type="ChEBI" id="CHEBI:15378"/>
        <dbReference type="ChEBI" id="CHEBI:16042"/>
        <dbReference type="ChEBI" id="CHEBI:17792"/>
        <dbReference type="ChEBI" id="CHEBI:57925"/>
        <dbReference type="ChEBI" id="CHEBI:90779"/>
        <dbReference type="EC" id="2.5.1.18"/>
    </reaction>
</comment>
<gene>
    <name evidence="7" type="primary">GSTF3</name>
</gene>
<evidence type="ECO:0000256" key="1">
    <source>
        <dbReference type="ARBA" id="ARBA00010128"/>
    </source>
</evidence>
<dbReference type="Gene3D" id="3.40.30.10">
    <property type="entry name" value="Glutaredoxin"/>
    <property type="match status" value="1"/>
</dbReference>
<dbReference type="Pfam" id="PF02798">
    <property type="entry name" value="GST_N"/>
    <property type="match status" value="1"/>
</dbReference>
<dbReference type="PANTHER" id="PTHR43900:SF79">
    <property type="entry name" value="GLUTATHIONE S-TRANSFERASE"/>
    <property type="match status" value="1"/>
</dbReference>
<feature type="domain" description="GST C-terminal" evidence="6">
    <location>
        <begin position="92"/>
        <end position="222"/>
    </location>
</feature>
<evidence type="ECO:0000259" key="5">
    <source>
        <dbReference type="PROSITE" id="PS50404"/>
    </source>
</evidence>
<dbReference type="SUPFAM" id="SSF47616">
    <property type="entry name" value="GST C-terminal domain-like"/>
    <property type="match status" value="1"/>
</dbReference>
<dbReference type="SUPFAM" id="SSF52833">
    <property type="entry name" value="Thioredoxin-like"/>
    <property type="match status" value="1"/>
</dbReference>
<comment type="similarity">
    <text evidence="1">Belongs to the GST superfamily. Phi family.</text>
</comment>
<organism evidence="7">
    <name type="scientific">Dracaena cambodiana</name>
    <dbReference type="NCBI Taxonomy" id="580341"/>
    <lineage>
        <taxon>Eukaryota</taxon>
        <taxon>Viridiplantae</taxon>
        <taxon>Streptophyta</taxon>
        <taxon>Embryophyta</taxon>
        <taxon>Tracheophyta</taxon>
        <taxon>Spermatophyta</taxon>
        <taxon>Magnoliopsida</taxon>
        <taxon>Liliopsida</taxon>
        <taxon>Asparagales</taxon>
        <taxon>Asparagaceae</taxon>
        <taxon>Nolinoideae</taxon>
        <taxon>Dracaena</taxon>
    </lineage>
</organism>
<dbReference type="InterPro" id="IPR010987">
    <property type="entry name" value="Glutathione-S-Trfase_C-like"/>
</dbReference>
<dbReference type="EC" id="2.5.1.18" evidence="2"/>